<evidence type="ECO:0000256" key="1">
    <source>
        <dbReference type="SAM" id="MobiDB-lite"/>
    </source>
</evidence>
<dbReference type="EMBL" id="CAJOAY010009776">
    <property type="protein sequence ID" value="CAF4210411.1"/>
    <property type="molecule type" value="Genomic_DNA"/>
</dbReference>
<evidence type="ECO:0000313" key="2">
    <source>
        <dbReference type="EMBL" id="CAF4210411.1"/>
    </source>
</evidence>
<name>A0A820CPI3_9BILA</name>
<dbReference type="Proteomes" id="UP000663881">
    <property type="component" value="Unassembled WGS sequence"/>
</dbReference>
<comment type="caution">
    <text evidence="2">The sequence shown here is derived from an EMBL/GenBank/DDBJ whole genome shotgun (WGS) entry which is preliminary data.</text>
</comment>
<evidence type="ECO:0000313" key="3">
    <source>
        <dbReference type="Proteomes" id="UP000663881"/>
    </source>
</evidence>
<accession>A0A820CPI3</accession>
<feature type="compositionally biased region" description="Polar residues" evidence="1">
    <location>
        <begin position="71"/>
        <end position="92"/>
    </location>
</feature>
<dbReference type="AlphaFoldDB" id="A0A820CPI3"/>
<feature type="region of interest" description="Disordered" evidence="1">
    <location>
        <begin position="59"/>
        <end position="92"/>
    </location>
</feature>
<proteinExistence type="predicted"/>
<reference evidence="2" key="1">
    <citation type="submission" date="2021-02" db="EMBL/GenBank/DDBJ databases">
        <authorList>
            <person name="Nowell W R."/>
        </authorList>
    </citation>
    <scope>NUCLEOTIDE SEQUENCE</scope>
</reference>
<sequence>DIMLMTNPATTISQNNPTLKLNPSITERLQLYEFFHAPSLRYDPKEDIQIGENIKPALEQSITSTDKDSIRSSQRLTFNATQNQNAEGNTTQ</sequence>
<feature type="non-terminal residue" evidence="2">
    <location>
        <position position="1"/>
    </location>
</feature>
<gene>
    <name evidence="2" type="ORF">OKA104_LOCUS41483</name>
</gene>
<organism evidence="2 3">
    <name type="scientific">Adineta steineri</name>
    <dbReference type="NCBI Taxonomy" id="433720"/>
    <lineage>
        <taxon>Eukaryota</taxon>
        <taxon>Metazoa</taxon>
        <taxon>Spiralia</taxon>
        <taxon>Gnathifera</taxon>
        <taxon>Rotifera</taxon>
        <taxon>Eurotatoria</taxon>
        <taxon>Bdelloidea</taxon>
        <taxon>Adinetida</taxon>
        <taxon>Adinetidae</taxon>
        <taxon>Adineta</taxon>
    </lineage>
</organism>
<protein>
    <submittedName>
        <fullName evidence="2">Uncharacterized protein</fullName>
    </submittedName>
</protein>